<dbReference type="GO" id="GO:0033388">
    <property type="term" value="P:putrescine biosynthetic process from arginine"/>
    <property type="evidence" value="ECO:0007669"/>
    <property type="project" value="TreeGrafter"/>
</dbReference>
<dbReference type="PANTHER" id="PTHR43674:SF2">
    <property type="entry name" value="BETA-UREIDOPROPIONASE"/>
    <property type="match status" value="1"/>
</dbReference>
<dbReference type="InterPro" id="IPR001110">
    <property type="entry name" value="UPF0012_CS"/>
</dbReference>
<protein>
    <submittedName>
        <fullName evidence="4">(R)-stereoselective amidase</fullName>
        <ecNumber evidence="4">3.5.1.100</ecNumber>
    </submittedName>
</protein>
<dbReference type="EC" id="3.5.1.100" evidence="4"/>
<dbReference type="Proteomes" id="UP000254765">
    <property type="component" value="Unassembled WGS sequence"/>
</dbReference>
<comment type="similarity">
    <text evidence="1">Belongs to the carbon-nitrogen hydrolase superfamily. NIT1/NIT2 family.</text>
</comment>
<evidence type="ECO:0000313" key="5">
    <source>
        <dbReference type="Proteomes" id="UP000254765"/>
    </source>
</evidence>
<dbReference type="PROSITE" id="PS50263">
    <property type="entry name" value="CN_HYDROLASE"/>
    <property type="match status" value="1"/>
</dbReference>
<dbReference type="Gene3D" id="3.60.110.10">
    <property type="entry name" value="Carbon-nitrogen hydrolase"/>
    <property type="match status" value="1"/>
</dbReference>
<dbReference type="GO" id="GO:0050126">
    <property type="term" value="F:N-carbamoylputrescine amidase activity"/>
    <property type="evidence" value="ECO:0007669"/>
    <property type="project" value="TreeGrafter"/>
</dbReference>
<gene>
    <name evidence="4" type="primary">ramA_4</name>
    <name evidence="4" type="ORF">NCTC10211_04862</name>
</gene>
<dbReference type="AlphaFoldDB" id="A0A380AAS7"/>
<dbReference type="RefSeq" id="WP_033640848.1">
    <property type="nucleotide sequence ID" value="NZ_CAMIQS010000002.1"/>
</dbReference>
<dbReference type="EMBL" id="UGYK01000002">
    <property type="protein sequence ID" value="SUI76329.1"/>
    <property type="molecule type" value="Genomic_DNA"/>
</dbReference>
<name>A0A380AAS7_SERMA</name>
<dbReference type="SUPFAM" id="SSF56317">
    <property type="entry name" value="Carbon-nitrogen hydrolase"/>
    <property type="match status" value="1"/>
</dbReference>
<dbReference type="InterPro" id="IPR036526">
    <property type="entry name" value="C-N_Hydrolase_sf"/>
</dbReference>
<evidence type="ECO:0000259" key="3">
    <source>
        <dbReference type="PROSITE" id="PS50263"/>
    </source>
</evidence>
<dbReference type="Pfam" id="PF00795">
    <property type="entry name" value="CN_hydrolase"/>
    <property type="match status" value="1"/>
</dbReference>
<evidence type="ECO:0000256" key="1">
    <source>
        <dbReference type="ARBA" id="ARBA00010613"/>
    </source>
</evidence>
<organism evidence="4 5">
    <name type="scientific">Serratia marcescens</name>
    <dbReference type="NCBI Taxonomy" id="615"/>
    <lineage>
        <taxon>Bacteria</taxon>
        <taxon>Pseudomonadati</taxon>
        <taxon>Pseudomonadota</taxon>
        <taxon>Gammaproteobacteria</taxon>
        <taxon>Enterobacterales</taxon>
        <taxon>Yersiniaceae</taxon>
        <taxon>Serratia</taxon>
    </lineage>
</organism>
<accession>A0A380AAS7</accession>
<feature type="domain" description="CN hydrolase" evidence="3">
    <location>
        <begin position="5"/>
        <end position="247"/>
    </location>
</feature>
<dbReference type="InterPro" id="IPR003010">
    <property type="entry name" value="C-N_Hydrolase"/>
</dbReference>
<sequence>MKEKISVACCQLALRVGEADHNRALSAQAIRRAAQRGANVIVLPELVNSGYVLRDKAEALALAEAEDGPSLSLWGALARELDVAIVAGFCERLPDGGVANSAALIDAQGVRAIYRKAHLWHEESTIFTPGDRPPPVVETRFGRLAVMICYDLEFPEWVRLPALAGAQLLCAPVNWPLAPRPQGERPAEMVKAQANAAVNRLFIAVCDRCETERGVAWIGGSVIVDADGYPLTQSLTGEGMVLASMDIGEADDKHIGRHNHVHRDRRPMLY</sequence>
<dbReference type="InterPro" id="IPR050345">
    <property type="entry name" value="Aliph_Amidase/BUP"/>
</dbReference>
<keyword evidence="2 4" id="KW-0378">Hydrolase</keyword>
<proteinExistence type="inferred from homology"/>
<reference evidence="4 5" key="1">
    <citation type="submission" date="2018-06" db="EMBL/GenBank/DDBJ databases">
        <authorList>
            <consortium name="Pathogen Informatics"/>
            <person name="Doyle S."/>
        </authorList>
    </citation>
    <scope>NUCLEOTIDE SEQUENCE [LARGE SCALE GENOMIC DNA]</scope>
    <source>
        <strain evidence="4 5">NCTC10211</strain>
    </source>
</reference>
<evidence type="ECO:0000313" key="4">
    <source>
        <dbReference type="EMBL" id="SUI76329.1"/>
    </source>
</evidence>
<dbReference type="PROSITE" id="PS01227">
    <property type="entry name" value="UPF0012"/>
    <property type="match status" value="1"/>
</dbReference>
<dbReference type="PANTHER" id="PTHR43674">
    <property type="entry name" value="NITRILASE C965.09-RELATED"/>
    <property type="match status" value="1"/>
</dbReference>
<evidence type="ECO:0000256" key="2">
    <source>
        <dbReference type="ARBA" id="ARBA00022801"/>
    </source>
</evidence>